<dbReference type="AlphaFoldDB" id="U7A0U7"/>
<dbReference type="EMBL" id="WHUV01000003">
    <property type="protein sequence ID" value="MQA55331.1"/>
    <property type="molecule type" value="Genomic_DNA"/>
</dbReference>
<evidence type="ECO:0000313" key="2">
    <source>
        <dbReference type="Proteomes" id="UP000486534"/>
    </source>
</evidence>
<dbReference type="RefSeq" id="WP_022640611.1">
    <property type="nucleotide sequence ID" value="NZ_AVOY01000070.1"/>
</dbReference>
<comment type="caution">
    <text evidence="1">The sequence shown here is derived from an EMBL/GenBank/DDBJ whole genome shotgun (WGS) entry which is preliminary data.</text>
</comment>
<sequence length="139" mass="15387">MKTLRSYLFPLASTLGLAVLSSHALAAVYVCGDEECSTWDAITEVQLETKSTDGENTTIRQTLSLSASESITNGYNSIANTDLYLKKSLWHIGGIEPFKGKQHVTAYVYKSTDPDTRLKTCHAFSYKNPKGRYHATCDK</sequence>
<accession>U7A0U7</accession>
<name>U7A0U7_9PSED</name>
<reference evidence="1 2" key="1">
    <citation type="submission" date="2019-10" db="EMBL/GenBank/DDBJ databases">
        <title>Pseudomonas dajingensis sp. nov., isolated from the profound head ulcers of farmed Murray cod (Maccullochella peelii peelii).</title>
        <authorList>
            <person name="Liu Y."/>
        </authorList>
    </citation>
    <scope>NUCLEOTIDE SEQUENCE [LARGE SCALE GENOMIC DNA]</scope>
    <source>
        <strain evidence="1 2">MC042</strain>
    </source>
</reference>
<accession>A0A7X1PN75</accession>
<organism evidence="1 2">
    <name type="scientific">Pseudomonas piscis</name>
    <dbReference type="NCBI Taxonomy" id="2614538"/>
    <lineage>
        <taxon>Bacteria</taxon>
        <taxon>Pseudomonadati</taxon>
        <taxon>Pseudomonadota</taxon>
        <taxon>Gammaproteobacteria</taxon>
        <taxon>Pseudomonadales</taxon>
        <taxon>Pseudomonadaceae</taxon>
        <taxon>Pseudomonas</taxon>
    </lineage>
</organism>
<evidence type="ECO:0000313" key="1">
    <source>
        <dbReference type="EMBL" id="MQA55331.1"/>
    </source>
</evidence>
<proteinExistence type="predicted"/>
<dbReference type="Proteomes" id="UP000486534">
    <property type="component" value="Unassembled WGS sequence"/>
</dbReference>
<gene>
    <name evidence="1" type="ORF">GDH07_18610</name>
</gene>
<protein>
    <submittedName>
        <fullName evidence="1">Uncharacterized protein</fullName>
    </submittedName>
</protein>